<dbReference type="RefSeq" id="WP_251797605.1">
    <property type="nucleotide sequence ID" value="NZ_JAMQOL010000010.1"/>
</dbReference>
<dbReference type="PRINTS" id="PR00420">
    <property type="entry name" value="RNGMNOXGNASE"/>
</dbReference>
<dbReference type="Gene3D" id="3.40.50.720">
    <property type="entry name" value="NAD(P)-binding Rossmann-like Domain"/>
    <property type="match status" value="1"/>
</dbReference>
<protein>
    <submittedName>
        <fullName evidence="2">FAD-dependent oxidoreductase</fullName>
    </submittedName>
</protein>
<evidence type="ECO:0000313" key="2">
    <source>
        <dbReference type="EMBL" id="MCM4077759.1"/>
    </source>
</evidence>
<evidence type="ECO:0000313" key="3">
    <source>
        <dbReference type="Proteomes" id="UP001523216"/>
    </source>
</evidence>
<dbReference type="PANTHER" id="PTHR16128">
    <property type="entry name" value="FAD/NAD(P)-BINDING OXIDOREDUCTASE FAMILY PROTEIN"/>
    <property type="match status" value="1"/>
</dbReference>
<feature type="domain" description="Amine oxidase" evidence="1">
    <location>
        <begin position="10"/>
        <end position="61"/>
    </location>
</feature>
<dbReference type="EMBL" id="JAMQOL010000010">
    <property type="protein sequence ID" value="MCM4077759.1"/>
    <property type="molecule type" value="Genomic_DNA"/>
</dbReference>
<dbReference type="Gene3D" id="3.90.660.10">
    <property type="match status" value="1"/>
</dbReference>
<proteinExistence type="predicted"/>
<dbReference type="Pfam" id="PF01593">
    <property type="entry name" value="Amino_oxidase"/>
    <property type="match status" value="2"/>
</dbReference>
<comment type="caution">
    <text evidence="2">The sequence shown here is derived from an EMBL/GenBank/DDBJ whole genome shotgun (WGS) entry which is preliminary data.</text>
</comment>
<organism evidence="2 3">
    <name type="scientific">Paractinoplanes hotanensis</name>
    <dbReference type="NCBI Taxonomy" id="2906497"/>
    <lineage>
        <taxon>Bacteria</taxon>
        <taxon>Bacillati</taxon>
        <taxon>Actinomycetota</taxon>
        <taxon>Actinomycetes</taxon>
        <taxon>Micromonosporales</taxon>
        <taxon>Micromonosporaceae</taxon>
        <taxon>Paractinoplanes</taxon>
    </lineage>
</organism>
<dbReference type="InterPro" id="IPR002937">
    <property type="entry name" value="Amino_oxidase"/>
</dbReference>
<reference evidence="2 3" key="1">
    <citation type="submission" date="2022-06" db="EMBL/GenBank/DDBJ databases">
        <title>Actinoplanes abujensis sp. nov., isolated from Nigerian arid soil.</title>
        <authorList>
            <person name="Ding P."/>
        </authorList>
    </citation>
    <scope>NUCLEOTIDE SEQUENCE [LARGE SCALE GENOMIC DNA]</scope>
    <source>
        <strain evidence="3">TRM88002</strain>
    </source>
</reference>
<dbReference type="Proteomes" id="UP001523216">
    <property type="component" value="Unassembled WGS sequence"/>
</dbReference>
<gene>
    <name evidence="2" type="ORF">LXN57_09285</name>
</gene>
<dbReference type="PANTHER" id="PTHR16128:SF5">
    <property type="entry name" value="FAD_NAD(P)-BINDING OXIDOREDUCTASE FAMILY PROTEIN"/>
    <property type="match status" value="1"/>
</dbReference>
<sequence>MTVVVVGAGIAGLACARELGDAGVPARVLERSGEPGGRLASVFLDGRFADVGAAHVTADDASFQGRLQSWRIEGLARPWTDTFRGQQGPGPMRWSAPAGLRSLAHSLAAGVDITYGTEVTELPEAEYVVLAMPGPEALRIADLPAARDQSWDPVLTAVLTYPRRSWDDFGGMFVNDHPAVATICDDGDRRGDRAPVLVAHSTPQFARDEASRLSRDETSRLAQGGIARGERPQVGRGGARDAMVTAVNGVLGIEEAPETAYRLWPYAQPRPLPGDFARSGNVYLCGDVFGRPRVQTAWLSGRAVAEDILRARSGRPPSSPRRSATS</sequence>
<keyword evidence="3" id="KW-1185">Reference proteome</keyword>
<feature type="domain" description="Amine oxidase" evidence="1">
    <location>
        <begin position="108"/>
        <end position="309"/>
    </location>
</feature>
<dbReference type="SUPFAM" id="SSF51905">
    <property type="entry name" value="FAD/NAD(P)-binding domain"/>
    <property type="match status" value="1"/>
</dbReference>
<evidence type="ECO:0000259" key="1">
    <source>
        <dbReference type="Pfam" id="PF01593"/>
    </source>
</evidence>
<accession>A0ABT0XVI0</accession>
<name>A0ABT0XVI0_9ACTN</name>
<dbReference type="InterPro" id="IPR036188">
    <property type="entry name" value="FAD/NAD-bd_sf"/>
</dbReference>